<keyword evidence="1" id="KW-0812">Transmembrane</keyword>
<accession>A0A7Z2NVY7</accession>
<keyword evidence="2" id="KW-0732">Signal</keyword>
<dbReference type="NCBIfam" id="NF035944">
    <property type="entry name" value="PEPxxWA-CTERM"/>
    <property type="match status" value="1"/>
</dbReference>
<evidence type="ECO:0000313" key="5">
    <source>
        <dbReference type="Proteomes" id="UP000464468"/>
    </source>
</evidence>
<evidence type="ECO:0000256" key="1">
    <source>
        <dbReference type="SAM" id="Phobius"/>
    </source>
</evidence>
<sequence length="216" mass="22655">MIKHVFAAALAASALAAPAAAGTIVPVGVSASDTFAFFGQYRAVNLINGSGLTGGTHDAGFANMWMTNLGVNQASVTFDLGDVYALSGVSIWNYNFGNPAEFMSTILRGVKDFSIFVSRDGGSYARALDARLALGTGQALAAQDFALAGEARFVRLDILSNHAQGTYAERDWASGLSEVRFSGNAVPEPATWAMMVAGFGLAGFGLRRRQARIVFA</sequence>
<reference evidence="4 5" key="1">
    <citation type="submission" date="2020-01" db="EMBL/GenBank/DDBJ databases">
        <title>Sphingomonas sp. C33 whole genome sequece.</title>
        <authorList>
            <person name="Park C."/>
        </authorList>
    </citation>
    <scope>NUCLEOTIDE SEQUENCE [LARGE SCALE GENOMIC DNA]</scope>
    <source>
        <strain evidence="4 5">C33</strain>
    </source>
</reference>
<name>A0A7Z2NVY7_9SPHN</name>
<organism evidence="4 5">
    <name type="scientific">Sphingomonas changnyeongensis</name>
    <dbReference type="NCBI Taxonomy" id="2698679"/>
    <lineage>
        <taxon>Bacteria</taxon>
        <taxon>Pseudomonadati</taxon>
        <taxon>Pseudomonadota</taxon>
        <taxon>Alphaproteobacteria</taxon>
        <taxon>Sphingomonadales</taxon>
        <taxon>Sphingomonadaceae</taxon>
        <taxon>Sphingomonas</taxon>
    </lineage>
</organism>
<evidence type="ECO:0000313" key="4">
    <source>
        <dbReference type="EMBL" id="QHL90828.1"/>
    </source>
</evidence>
<dbReference type="SUPFAM" id="SSF49785">
    <property type="entry name" value="Galactose-binding domain-like"/>
    <property type="match status" value="1"/>
</dbReference>
<dbReference type="Pfam" id="PF07589">
    <property type="entry name" value="PEP-CTERM"/>
    <property type="match status" value="1"/>
</dbReference>
<protein>
    <submittedName>
        <fullName evidence="4">PEPxxWA-CTERM sorting domain-containing protein</fullName>
    </submittedName>
</protein>
<feature type="transmembrane region" description="Helical" evidence="1">
    <location>
        <begin position="189"/>
        <end position="206"/>
    </location>
</feature>
<keyword evidence="1" id="KW-1133">Transmembrane helix</keyword>
<dbReference type="Gene3D" id="2.60.120.260">
    <property type="entry name" value="Galactose-binding domain-like"/>
    <property type="match status" value="1"/>
</dbReference>
<evidence type="ECO:0000259" key="3">
    <source>
        <dbReference type="PROSITE" id="PS50022"/>
    </source>
</evidence>
<dbReference type="InterPro" id="IPR013424">
    <property type="entry name" value="Ice-binding_C"/>
</dbReference>
<feature type="domain" description="F5/8 type C" evidence="3">
    <location>
        <begin position="12"/>
        <end position="175"/>
    </location>
</feature>
<dbReference type="InterPro" id="IPR000421">
    <property type="entry name" value="FA58C"/>
</dbReference>
<dbReference type="InterPro" id="IPR008979">
    <property type="entry name" value="Galactose-bd-like_sf"/>
</dbReference>
<dbReference type="KEGG" id="schy:GVO57_08340"/>
<evidence type="ECO:0000256" key="2">
    <source>
        <dbReference type="SAM" id="SignalP"/>
    </source>
</evidence>
<dbReference type="PROSITE" id="PS50022">
    <property type="entry name" value="FA58C_3"/>
    <property type="match status" value="1"/>
</dbReference>
<feature type="chain" id="PRO_5030947344" evidence="2">
    <location>
        <begin position="20"/>
        <end position="216"/>
    </location>
</feature>
<dbReference type="NCBIfam" id="TIGR02595">
    <property type="entry name" value="PEP_CTERM"/>
    <property type="match status" value="1"/>
</dbReference>
<proteinExistence type="predicted"/>
<dbReference type="RefSeq" id="WP_160592755.1">
    <property type="nucleotide sequence ID" value="NZ_CP047895.1"/>
</dbReference>
<dbReference type="Proteomes" id="UP000464468">
    <property type="component" value="Chromosome"/>
</dbReference>
<feature type="signal peptide" evidence="2">
    <location>
        <begin position="1"/>
        <end position="19"/>
    </location>
</feature>
<gene>
    <name evidence="4" type="ORF">GVO57_08340</name>
</gene>
<dbReference type="EMBL" id="CP047895">
    <property type="protein sequence ID" value="QHL90828.1"/>
    <property type="molecule type" value="Genomic_DNA"/>
</dbReference>
<keyword evidence="1" id="KW-0472">Membrane</keyword>
<dbReference type="AlphaFoldDB" id="A0A7Z2NVY7"/>
<keyword evidence="5" id="KW-1185">Reference proteome</keyword>